<dbReference type="Pfam" id="PF13975">
    <property type="entry name" value="gag-asp_proteas"/>
    <property type="match status" value="1"/>
</dbReference>
<dbReference type="EMBL" id="UINC01050510">
    <property type="protein sequence ID" value="SVB63554.1"/>
    <property type="molecule type" value="Genomic_DNA"/>
</dbReference>
<dbReference type="NCBIfam" id="TIGR02281">
    <property type="entry name" value="clan_AA_DTGA"/>
    <property type="match status" value="1"/>
</dbReference>
<dbReference type="SUPFAM" id="SSF50630">
    <property type="entry name" value="Acid proteases"/>
    <property type="match status" value="1"/>
</dbReference>
<keyword evidence="2" id="KW-1133">Transmembrane helix</keyword>
<gene>
    <name evidence="3" type="ORF">METZ01_LOCUS216408</name>
</gene>
<dbReference type="CDD" id="cd05483">
    <property type="entry name" value="retropepsin_like_bacteria"/>
    <property type="match status" value="1"/>
</dbReference>
<accession>A0A382FMH4</accession>
<feature type="region of interest" description="Disordered" evidence="1">
    <location>
        <begin position="1"/>
        <end position="68"/>
    </location>
</feature>
<sequence>MAEDKRWWKRDKDSDSSKEDVEDLLNEAEAKRLQREEELAEAEHREKMAEFTDPAPSIMKESESGDGSPVEYIGQRLVLKPDDNNCFYVDGSIGNIGNIRFLVDTGASYCSVPEKLGINLNLRRGETVETSTAAGPGMGYRTTLPNITIGQMTIKNVDALINPLRTGDSEYCILGMTFLEHIEWKHENGMLILNPDGESDGTKVYGDSGSNHWLLEDPGYTILAVILSIGMLAAGAVGLGSLGEGDKWASTDAEVVDGTEWWEWEYEIEDCDDWGCDYWYEYECGADVNYAYSV</sequence>
<dbReference type="InterPro" id="IPR011969">
    <property type="entry name" value="Clan_AA_Asp_peptidase_C"/>
</dbReference>
<dbReference type="AlphaFoldDB" id="A0A382FMH4"/>
<evidence type="ECO:0000256" key="2">
    <source>
        <dbReference type="SAM" id="Phobius"/>
    </source>
</evidence>
<feature type="compositionally biased region" description="Basic and acidic residues" evidence="1">
    <location>
        <begin position="1"/>
        <end position="19"/>
    </location>
</feature>
<keyword evidence="2" id="KW-0812">Transmembrane</keyword>
<keyword evidence="2" id="KW-0472">Membrane</keyword>
<evidence type="ECO:0000256" key="1">
    <source>
        <dbReference type="SAM" id="MobiDB-lite"/>
    </source>
</evidence>
<dbReference type="Gene3D" id="2.40.70.10">
    <property type="entry name" value="Acid Proteases"/>
    <property type="match status" value="1"/>
</dbReference>
<dbReference type="InterPro" id="IPR021109">
    <property type="entry name" value="Peptidase_aspartic_dom_sf"/>
</dbReference>
<organism evidence="3">
    <name type="scientific">marine metagenome</name>
    <dbReference type="NCBI Taxonomy" id="408172"/>
    <lineage>
        <taxon>unclassified sequences</taxon>
        <taxon>metagenomes</taxon>
        <taxon>ecological metagenomes</taxon>
    </lineage>
</organism>
<reference evidence="3" key="1">
    <citation type="submission" date="2018-05" db="EMBL/GenBank/DDBJ databases">
        <authorList>
            <person name="Lanie J.A."/>
            <person name="Ng W.-L."/>
            <person name="Kazmierczak K.M."/>
            <person name="Andrzejewski T.M."/>
            <person name="Davidsen T.M."/>
            <person name="Wayne K.J."/>
            <person name="Tettelin H."/>
            <person name="Glass J.I."/>
            <person name="Rusch D."/>
            <person name="Podicherti R."/>
            <person name="Tsui H.-C.T."/>
            <person name="Winkler M.E."/>
        </authorList>
    </citation>
    <scope>NUCLEOTIDE SEQUENCE</scope>
</reference>
<evidence type="ECO:0000313" key="3">
    <source>
        <dbReference type="EMBL" id="SVB63554.1"/>
    </source>
</evidence>
<feature type="compositionally biased region" description="Basic and acidic residues" evidence="1">
    <location>
        <begin position="28"/>
        <end position="50"/>
    </location>
</feature>
<feature type="non-terminal residue" evidence="3">
    <location>
        <position position="294"/>
    </location>
</feature>
<dbReference type="InterPro" id="IPR034122">
    <property type="entry name" value="Retropepsin-like_bacterial"/>
</dbReference>
<proteinExistence type="predicted"/>
<name>A0A382FMH4_9ZZZZ</name>
<protein>
    <recommendedName>
        <fullName evidence="4">Peptidase A2 domain-containing protein</fullName>
    </recommendedName>
</protein>
<evidence type="ECO:0008006" key="4">
    <source>
        <dbReference type="Google" id="ProtNLM"/>
    </source>
</evidence>
<feature type="transmembrane region" description="Helical" evidence="2">
    <location>
        <begin position="220"/>
        <end position="242"/>
    </location>
</feature>